<evidence type="ECO:0000313" key="1">
    <source>
        <dbReference type="EMBL" id="JAH50137.1"/>
    </source>
</evidence>
<dbReference type="AlphaFoldDB" id="A0A0E9T9N1"/>
<organism evidence="1">
    <name type="scientific">Anguilla anguilla</name>
    <name type="common">European freshwater eel</name>
    <name type="synonym">Muraena anguilla</name>
    <dbReference type="NCBI Taxonomy" id="7936"/>
    <lineage>
        <taxon>Eukaryota</taxon>
        <taxon>Metazoa</taxon>
        <taxon>Chordata</taxon>
        <taxon>Craniata</taxon>
        <taxon>Vertebrata</taxon>
        <taxon>Euteleostomi</taxon>
        <taxon>Actinopterygii</taxon>
        <taxon>Neopterygii</taxon>
        <taxon>Teleostei</taxon>
        <taxon>Anguilliformes</taxon>
        <taxon>Anguillidae</taxon>
        <taxon>Anguilla</taxon>
    </lineage>
</organism>
<proteinExistence type="predicted"/>
<dbReference type="EMBL" id="GBXM01058440">
    <property type="protein sequence ID" value="JAH50137.1"/>
    <property type="molecule type" value="Transcribed_RNA"/>
</dbReference>
<sequence>MTFYNFRLFKYSFGTAKLAQKPSCVCEKKRTVLRRASH</sequence>
<accession>A0A0E9T9N1</accession>
<protein>
    <submittedName>
        <fullName evidence="1">Uncharacterized protein</fullName>
    </submittedName>
</protein>
<name>A0A0E9T9N1_ANGAN</name>
<reference evidence="1" key="1">
    <citation type="submission" date="2014-11" db="EMBL/GenBank/DDBJ databases">
        <authorList>
            <person name="Amaro Gonzalez C."/>
        </authorList>
    </citation>
    <scope>NUCLEOTIDE SEQUENCE</scope>
</reference>
<reference evidence="1" key="2">
    <citation type="journal article" date="2015" name="Fish Shellfish Immunol.">
        <title>Early steps in the European eel (Anguilla anguilla)-Vibrio vulnificus interaction in the gills: Role of the RtxA13 toxin.</title>
        <authorList>
            <person name="Callol A."/>
            <person name="Pajuelo D."/>
            <person name="Ebbesson L."/>
            <person name="Teles M."/>
            <person name="MacKenzie S."/>
            <person name="Amaro C."/>
        </authorList>
    </citation>
    <scope>NUCLEOTIDE SEQUENCE</scope>
</reference>